<dbReference type="GO" id="GO:1990072">
    <property type="term" value="C:TRAPPIII protein complex"/>
    <property type="evidence" value="ECO:0007669"/>
    <property type="project" value="TreeGrafter"/>
</dbReference>
<accession>U4LR10</accession>
<dbReference type="InterPro" id="IPR024420">
    <property type="entry name" value="TRAPP_III_complex_Trs85"/>
</dbReference>
<dbReference type="OrthoDB" id="203724at2759"/>
<evidence type="ECO:0000313" key="3">
    <source>
        <dbReference type="Proteomes" id="UP000018144"/>
    </source>
</evidence>
<dbReference type="STRING" id="1076935.U4LR10"/>
<dbReference type="PANTHER" id="PTHR12975:SF6">
    <property type="entry name" value="TRAFFICKING PROTEIN PARTICLE COMPLEX SUBUNIT 8"/>
    <property type="match status" value="1"/>
</dbReference>
<dbReference type="PANTHER" id="PTHR12975">
    <property type="entry name" value="TRANSPORT PROTEIN TRAPP"/>
    <property type="match status" value="1"/>
</dbReference>
<dbReference type="Pfam" id="PF12739">
    <property type="entry name" value="TRAPPC-Trs85"/>
    <property type="match status" value="1"/>
</dbReference>
<feature type="region of interest" description="Disordered" evidence="1">
    <location>
        <begin position="617"/>
        <end position="659"/>
    </location>
</feature>
<dbReference type="EMBL" id="HF935354">
    <property type="protein sequence ID" value="CCX29736.1"/>
    <property type="molecule type" value="Genomic_DNA"/>
</dbReference>
<sequence>MTSPASFTDSRPSTPRSRPTYLRSSTIKSSSSSGSLNSLFAAASLRSNPNRTLDDDAKALICRSFVPHIAVHVSADTDELAREKGFASFKEMIRPYGDDLQGRLTIRDSAGISNTYDDFGVRFVGLQEVAMAGEKWETGMTAWANGKEEKETGAWVGGNVDEVEELCELLIERAEGEQIQQVGYLQYLRRLLSALPVSPHETFSHPVACVIAISSRNTNPIESLRNLYQSGNQVQLPGYVSTDYLRYYVLVHDEDRDDIGKSTALFDQMKRHFGLSCHLLRLRSGGKTAITDDDAVVVPTPTWRSASEELSSIAQKDSEESSPLCLPETDASGIAVMVREMTQMSIVPFMERCIATWNDQVASRRRGISGRFLTMSKRYFGGSSNRNSTISASNYDPVSQSYPPTSPEAQMRKLADFAFMLRDWKLAHSTYDLLKTDFNNDKAWKYHAAAHEMTATSLLLTPTPLSTKARQEIIEPTIDVACYSYISRCSATYSALRCLLISVELLRLRGGGAADDAARWAVRARDTHGLGRTSHALITERVGDCYAQRKGTGNLNIGSRKRKAAMWKILAANEWATAGKPGRARMCLEDALPVYQGTEFGDVERFIGGLRRTVGMGGEEADEAEELDGGKGNRKSLVASMGEGEDVLKEEGGGDFVES</sequence>
<evidence type="ECO:0000256" key="1">
    <source>
        <dbReference type="SAM" id="MobiDB-lite"/>
    </source>
</evidence>
<dbReference type="eggNOG" id="KOG1938">
    <property type="taxonomic scope" value="Eukaryota"/>
</dbReference>
<dbReference type="AlphaFoldDB" id="U4LR10"/>
<dbReference type="Proteomes" id="UP000018144">
    <property type="component" value="Unassembled WGS sequence"/>
</dbReference>
<protein>
    <submittedName>
        <fullName evidence="2">Similar to Transport protein particle subunit trs85-1 acc. no. O94731</fullName>
    </submittedName>
</protein>
<feature type="compositionally biased region" description="Polar residues" evidence="1">
    <location>
        <begin position="1"/>
        <end position="17"/>
    </location>
</feature>
<reference evidence="2 3" key="1">
    <citation type="journal article" date="2013" name="PLoS Genet.">
        <title>The genome and development-dependent transcriptomes of Pyronema confluens: a window into fungal evolution.</title>
        <authorList>
            <person name="Traeger S."/>
            <person name="Altegoer F."/>
            <person name="Freitag M."/>
            <person name="Gabaldon T."/>
            <person name="Kempken F."/>
            <person name="Kumar A."/>
            <person name="Marcet-Houben M."/>
            <person name="Poggeler S."/>
            <person name="Stajich J.E."/>
            <person name="Nowrousian M."/>
        </authorList>
    </citation>
    <scope>NUCLEOTIDE SEQUENCE [LARGE SCALE GENOMIC DNA]</scope>
    <source>
        <strain evidence="3">CBS 100304</strain>
        <tissue evidence="2">Vegetative mycelium</tissue>
    </source>
</reference>
<evidence type="ECO:0000313" key="2">
    <source>
        <dbReference type="EMBL" id="CCX29736.1"/>
    </source>
</evidence>
<proteinExistence type="predicted"/>
<dbReference type="OMA" id="PHMENRV"/>
<organism evidence="2 3">
    <name type="scientific">Pyronema omphalodes (strain CBS 100304)</name>
    <name type="common">Pyronema confluens</name>
    <dbReference type="NCBI Taxonomy" id="1076935"/>
    <lineage>
        <taxon>Eukaryota</taxon>
        <taxon>Fungi</taxon>
        <taxon>Dikarya</taxon>
        <taxon>Ascomycota</taxon>
        <taxon>Pezizomycotina</taxon>
        <taxon>Pezizomycetes</taxon>
        <taxon>Pezizales</taxon>
        <taxon>Pyronemataceae</taxon>
        <taxon>Pyronema</taxon>
    </lineage>
</organism>
<keyword evidence="3" id="KW-1185">Reference proteome</keyword>
<name>U4LR10_PYROM</name>
<feature type="region of interest" description="Disordered" evidence="1">
    <location>
        <begin position="1"/>
        <end position="34"/>
    </location>
</feature>
<gene>
    <name evidence="2" type="ORF">PCON_07062</name>
</gene>
<feature type="compositionally biased region" description="Low complexity" evidence="1">
    <location>
        <begin position="24"/>
        <end position="34"/>
    </location>
</feature>